<dbReference type="RefSeq" id="WP_050618834.1">
    <property type="nucleotide sequence ID" value="NZ_JAKNJB010000015.1"/>
</dbReference>
<comment type="caution">
    <text evidence="1">The sequence shown here is derived from an EMBL/GenBank/DDBJ whole genome shotgun (WGS) entry which is preliminary data.</text>
</comment>
<evidence type="ECO:0000313" key="1">
    <source>
        <dbReference type="EMBL" id="MCG4527367.1"/>
    </source>
</evidence>
<sequence length="71" mass="7771">MFGLSSFDYQRYYSGKAMELQGTALTNGKKYGILYELTILTGGSRGSGIEVVITGLMEIKVDCRPFGPENP</sequence>
<name>A0ABS9M983_9FIRM</name>
<gene>
    <name evidence="1" type="ORF">L0P79_09795</name>
</gene>
<accession>A0ABS9M983</accession>
<organism evidence="1 2">
    <name type="scientific">Intestinimonas massiliensis</name>
    <name type="common">ex Afouda et al. 2020</name>
    <dbReference type="NCBI Taxonomy" id="1673721"/>
    <lineage>
        <taxon>Bacteria</taxon>
        <taxon>Bacillati</taxon>
        <taxon>Bacillota</taxon>
        <taxon>Clostridia</taxon>
        <taxon>Eubacteriales</taxon>
        <taxon>Intestinimonas</taxon>
    </lineage>
</organism>
<evidence type="ECO:0000313" key="2">
    <source>
        <dbReference type="Proteomes" id="UP001200313"/>
    </source>
</evidence>
<dbReference type="EMBL" id="JAKNJB010000015">
    <property type="protein sequence ID" value="MCG4527367.1"/>
    <property type="molecule type" value="Genomic_DNA"/>
</dbReference>
<protein>
    <submittedName>
        <fullName evidence="1">Uncharacterized protein</fullName>
    </submittedName>
</protein>
<reference evidence="1 2" key="1">
    <citation type="submission" date="2022-01" db="EMBL/GenBank/DDBJ databases">
        <title>Collection of gut derived symbiotic bacterial strains cultured from healthy donors.</title>
        <authorList>
            <person name="Lin H."/>
            <person name="Kohout C."/>
            <person name="Waligurski E."/>
            <person name="Pamer E.G."/>
        </authorList>
    </citation>
    <scope>NUCLEOTIDE SEQUENCE [LARGE SCALE GENOMIC DNA]</scope>
    <source>
        <strain evidence="1 2">DFI.3.7</strain>
    </source>
</reference>
<proteinExistence type="predicted"/>
<keyword evidence="2" id="KW-1185">Reference proteome</keyword>
<dbReference type="Proteomes" id="UP001200313">
    <property type="component" value="Unassembled WGS sequence"/>
</dbReference>